<protein>
    <submittedName>
        <fullName evidence="1">1498_t:CDS:1</fullName>
    </submittedName>
</protein>
<organism evidence="1 2">
    <name type="scientific">Cetraspora pellucida</name>
    <dbReference type="NCBI Taxonomy" id="1433469"/>
    <lineage>
        <taxon>Eukaryota</taxon>
        <taxon>Fungi</taxon>
        <taxon>Fungi incertae sedis</taxon>
        <taxon>Mucoromycota</taxon>
        <taxon>Glomeromycotina</taxon>
        <taxon>Glomeromycetes</taxon>
        <taxon>Diversisporales</taxon>
        <taxon>Gigasporaceae</taxon>
        <taxon>Cetraspora</taxon>
    </lineage>
</organism>
<evidence type="ECO:0000313" key="1">
    <source>
        <dbReference type="EMBL" id="CAG8553515.1"/>
    </source>
</evidence>
<dbReference type="Proteomes" id="UP000789366">
    <property type="component" value="Unassembled WGS sequence"/>
</dbReference>
<reference evidence="1" key="1">
    <citation type="submission" date="2021-06" db="EMBL/GenBank/DDBJ databases">
        <authorList>
            <person name="Kallberg Y."/>
            <person name="Tangrot J."/>
            <person name="Rosling A."/>
        </authorList>
    </citation>
    <scope>NUCLEOTIDE SEQUENCE</scope>
    <source>
        <strain evidence="1">28 12/20/2015</strain>
    </source>
</reference>
<accession>A0ACA9LVS3</accession>
<dbReference type="EMBL" id="CAJVPW010005339">
    <property type="protein sequence ID" value="CAG8553515.1"/>
    <property type="molecule type" value="Genomic_DNA"/>
</dbReference>
<evidence type="ECO:0000313" key="2">
    <source>
        <dbReference type="Proteomes" id="UP000789366"/>
    </source>
</evidence>
<gene>
    <name evidence="1" type="ORF">SPELUC_LOCUS5307</name>
</gene>
<keyword evidence="2" id="KW-1185">Reference proteome</keyword>
<feature type="non-terminal residue" evidence="1">
    <location>
        <position position="49"/>
    </location>
</feature>
<name>A0ACA9LVS3_9GLOM</name>
<sequence>MALWNDCVNKRKNTKVTNGVTVFLKPSLCKKCIKRSLVLEEKEVVVIAL</sequence>
<proteinExistence type="predicted"/>
<comment type="caution">
    <text evidence="1">The sequence shown here is derived from an EMBL/GenBank/DDBJ whole genome shotgun (WGS) entry which is preliminary data.</text>
</comment>